<evidence type="ECO:0000313" key="2">
    <source>
        <dbReference type="Proteomes" id="UP000001949"/>
    </source>
</evidence>
<dbReference type="RefSeq" id="XP_762876.1">
    <property type="nucleotide sequence ID" value="XM_757783.1"/>
</dbReference>
<dbReference type="GeneID" id="3499682"/>
<gene>
    <name evidence="1" type="ordered locus">TP03_0752</name>
</gene>
<dbReference type="AlphaFoldDB" id="Q4MYT9"/>
<dbReference type="Proteomes" id="UP000001949">
    <property type="component" value="Unassembled WGS sequence"/>
</dbReference>
<sequence>MTSFLILEDFVYCGQFALIASSKRKNPLKKRKDSGLILTGSILAHLIHRWFYA</sequence>
<evidence type="ECO:0000313" key="1">
    <source>
        <dbReference type="EMBL" id="EAN30593.1"/>
    </source>
</evidence>
<dbReference type="InParanoid" id="Q4MYT9"/>
<proteinExistence type="predicted"/>
<keyword evidence="2" id="KW-1185">Reference proteome</keyword>
<dbReference type="KEGG" id="tpv:TP03_0752"/>
<reference evidence="1 2" key="1">
    <citation type="journal article" date="2005" name="Science">
        <title>Genome sequence of Theileria parva, a bovine pathogen that transforms lymphocytes.</title>
        <authorList>
            <person name="Gardner M.J."/>
            <person name="Bishop R."/>
            <person name="Shah T."/>
            <person name="de Villiers E.P."/>
            <person name="Carlton J.M."/>
            <person name="Hall N."/>
            <person name="Ren Q."/>
            <person name="Paulsen I.T."/>
            <person name="Pain A."/>
            <person name="Berriman M."/>
            <person name="Wilson R.J.M."/>
            <person name="Sato S."/>
            <person name="Ralph S.A."/>
            <person name="Mann D.J."/>
            <person name="Xiong Z."/>
            <person name="Shallom S.J."/>
            <person name="Weidman J."/>
            <person name="Jiang L."/>
            <person name="Lynn J."/>
            <person name="Weaver B."/>
            <person name="Shoaibi A."/>
            <person name="Domingo A.R."/>
            <person name="Wasawo D."/>
            <person name="Crabtree J."/>
            <person name="Wortman J.R."/>
            <person name="Haas B."/>
            <person name="Angiuoli S.V."/>
            <person name="Creasy T.H."/>
            <person name="Lu C."/>
            <person name="Suh B."/>
            <person name="Silva J.C."/>
            <person name="Utterback T.R."/>
            <person name="Feldblyum T.V."/>
            <person name="Pertea M."/>
            <person name="Allen J."/>
            <person name="Nierman W.C."/>
            <person name="Taracha E.L.N."/>
            <person name="Salzberg S.L."/>
            <person name="White O.R."/>
            <person name="Fitzhugh H.A."/>
            <person name="Morzaria S."/>
            <person name="Venter J.C."/>
            <person name="Fraser C.M."/>
            <person name="Nene V."/>
        </authorList>
    </citation>
    <scope>NUCLEOTIDE SEQUENCE [LARGE SCALE GENOMIC DNA]</scope>
    <source>
        <strain evidence="1 2">Muguga</strain>
    </source>
</reference>
<dbReference type="EMBL" id="AAGK01000006">
    <property type="protein sequence ID" value="EAN30593.1"/>
    <property type="molecule type" value="Genomic_DNA"/>
</dbReference>
<protein>
    <submittedName>
        <fullName evidence="1">Uncharacterized protein</fullName>
    </submittedName>
</protein>
<dbReference type="VEuPathDB" id="PiroplasmaDB:TpMuguga_03g00752"/>
<organism evidence="1 2">
    <name type="scientific">Theileria parva</name>
    <name type="common">East coast fever infection agent</name>
    <dbReference type="NCBI Taxonomy" id="5875"/>
    <lineage>
        <taxon>Eukaryota</taxon>
        <taxon>Sar</taxon>
        <taxon>Alveolata</taxon>
        <taxon>Apicomplexa</taxon>
        <taxon>Aconoidasida</taxon>
        <taxon>Piroplasmida</taxon>
        <taxon>Theileriidae</taxon>
        <taxon>Theileria</taxon>
    </lineage>
</organism>
<accession>Q4MYT9</accession>
<name>Q4MYT9_THEPA</name>
<comment type="caution">
    <text evidence="1">The sequence shown here is derived from an EMBL/GenBank/DDBJ whole genome shotgun (WGS) entry which is preliminary data.</text>
</comment>